<dbReference type="EMBL" id="JAOZYB010000001">
    <property type="protein sequence ID" value="MEB3958884.1"/>
    <property type="molecule type" value="Genomic_DNA"/>
</dbReference>
<gene>
    <name evidence="2" type="ORF">OKJ48_01220</name>
</gene>
<sequence>MPLPRPPRRRSTPRVAAVFTAATLIAGPIPALAAPTAHGGDTAKVDAQLAGALSHGGVASFFVVLQDQADLSGAKKQKTHAARARAAFKELRATAEDTQSSLTSFLDKKKVGHQDYRIAHTVQVTGDHKLVNELAKRPDVASIVKEQHYKLDDTETAYSKVTTARTGSSATGDSTPE</sequence>
<keyword evidence="3" id="KW-1185">Reference proteome</keyword>
<accession>A0ABU6C2K9</accession>
<protein>
    <recommendedName>
        <fullName evidence="4">Inhibitor I9 domain-containing protein</fullName>
    </recommendedName>
</protein>
<evidence type="ECO:0000313" key="3">
    <source>
        <dbReference type="Proteomes" id="UP001352223"/>
    </source>
</evidence>
<evidence type="ECO:0000313" key="2">
    <source>
        <dbReference type="EMBL" id="MEB3958884.1"/>
    </source>
</evidence>
<evidence type="ECO:0000256" key="1">
    <source>
        <dbReference type="SAM" id="SignalP"/>
    </source>
</evidence>
<name>A0ABU6C2K9_9ACTN</name>
<keyword evidence="1" id="KW-0732">Signal</keyword>
<organism evidence="2 3">
    <name type="scientific">Streptomyces kunmingensis</name>
    <dbReference type="NCBI Taxonomy" id="68225"/>
    <lineage>
        <taxon>Bacteria</taxon>
        <taxon>Bacillati</taxon>
        <taxon>Actinomycetota</taxon>
        <taxon>Actinomycetes</taxon>
        <taxon>Kitasatosporales</taxon>
        <taxon>Streptomycetaceae</taxon>
        <taxon>Streptomyces</taxon>
    </lineage>
</organism>
<comment type="caution">
    <text evidence="2">The sequence shown here is derived from an EMBL/GenBank/DDBJ whole genome shotgun (WGS) entry which is preliminary data.</text>
</comment>
<evidence type="ECO:0008006" key="4">
    <source>
        <dbReference type="Google" id="ProtNLM"/>
    </source>
</evidence>
<feature type="chain" id="PRO_5045648989" description="Inhibitor I9 domain-containing protein" evidence="1">
    <location>
        <begin position="34"/>
        <end position="177"/>
    </location>
</feature>
<reference evidence="2 3" key="1">
    <citation type="submission" date="2022-10" db="EMBL/GenBank/DDBJ databases">
        <authorList>
            <person name="Xie J."/>
            <person name="Shen N."/>
        </authorList>
    </citation>
    <scope>NUCLEOTIDE SEQUENCE [LARGE SCALE GENOMIC DNA]</scope>
    <source>
        <strain evidence="2 3">DSM 41681</strain>
    </source>
</reference>
<dbReference type="Proteomes" id="UP001352223">
    <property type="component" value="Unassembled WGS sequence"/>
</dbReference>
<feature type="signal peptide" evidence="1">
    <location>
        <begin position="1"/>
        <end position="33"/>
    </location>
</feature>
<proteinExistence type="predicted"/>